<evidence type="ECO:0000313" key="5">
    <source>
        <dbReference type="Proteomes" id="UP000473699"/>
    </source>
</evidence>
<keyword evidence="2 4" id="KW-0012">Acyltransferase</keyword>
<dbReference type="AlphaFoldDB" id="A0A6L5YAM9"/>
<evidence type="ECO:0000256" key="1">
    <source>
        <dbReference type="ARBA" id="ARBA00022679"/>
    </source>
</evidence>
<evidence type="ECO:0000259" key="3">
    <source>
        <dbReference type="SMART" id="SM00563"/>
    </source>
</evidence>
<name>A0A6L5YAM9_9BACT</name>
<evidence type="ECO:0000313" key="4">
    <source>
        <dbReference type="EMBL" id="MST54537.1"/>
    </source>
</evidence>
<dbReference type="PANTHER" id="PTHR10434:SF11">
    <property type="entry name" value="1-ACYL-SN-GLYCEROL-3-PHOSPHATE ACYLTRANSFERASE"/>
    <property type="match status" value="1"/>
</dbReference>
<protein>
    <submittedName>
        <fullName evidence="4">1-acyl-sn-glycerol-3-phosphate acyltransferase</fullName>
    </submittedName>
</protein>
<dbReference type="SUPFAM" id="SSF69593">
    <property type="entry name" value="Glycerol-3-phosphate (1)-acyltransferase"/>
    <property type="match status" value="1"/>
</dbReference>
<gene>
    <name evidence="4" type="ORF">FYJ74_00495</name>
</gene>
<comment type="caution">
    <text evidence="4">The sequence shown here is derived from an EMBL/GenBank/DDBJ whole genome shotgun (WGS) entry which is preliminary data.</text>
</comment>
<organism evidence="4 5">
    <name type="scientific">Pyramidobacter porci</name>
    <dbReference type="NCBI Taxonomy" id="2605789"/>
    <lineage>
        <taxon>Bacteria</taxon>
        <taxon>Thermotogati</taxon>
        <taxon>Synergistota</taxon>
        <taxon>Synergistia</taxon>
        <taxon>Synergistales</taxon>
        <taxon>Dethiosulfovibrionaceae</taxon>
        <taxon>Pyramidobacter</taxon>
    </lineage>
</organism>
<feature type="domain" description="Phospholipid/glycerol acyltransferase" evidence="3">
    <location>
        <begin position="38"/>
        <end position="153"/>
    </location>
</feature>
<proteinExistence type="predicted"/>
<reference evidence="4 5" key="1">
    <citation type="submission" date="2019-08" db="EMBL/GenBank/DDBJ databases">
        <title>In-depth cultivation of the pig gut microbiome towards novel bacterial diversity and tailored functional studies.</title>
        <authorList>
            <person name="Wylensek D."/>
            <person name="Hitch T.C.A."/>
            <person name="Clavel T."/>
        </authorList>
    </citation>
    <scope>NUCLEOTIDE SEQUENCE [LARGE SCALE GENOMIC DNA]</scope>
    <source>
        <strain evidence="4 5">SM-530-WT-4B</strain>
    </source>
</reference>
<dbReference type="GO" id="GO:0006654">
    <property type="term" value="P:phosphatidic acid biosynthetic process"/>
    <property type="evidence" value="ECO:0007669"/>
    <property type="project" value="TreeGrafter"/>
</dbReference>
<dbReference type="RefSeq" id="WP_154527678.1">
    <property type="nucleotide sequence ID" value="NZ_JAXDZJ010000039.1"/>
</dbReference>
<dbReference type="GO" id="GO:0003841">
    <property type="term" value="F:1-acylglycerol-3-phosphate O-acyltransferase activity"/>
    <property type="evidence" value="ECO:0007669"/>
    <property type="project" value="TreeGrafter"/>
</dbReference>
<sequence>MFRAFLYWLAKHLCFAVLKIHNGLKVTGRELVPNDRPVIVAANHVSNLDPVVVGCVFPGRLRPLGKEELFQINPFFTWLMNNLGVISVSRTTEKAAALALKKFLSLLKNGESLMIFPEGARSFDGRLKPLEGGVAVLATSVDAPVIPLYIEGTYEAMPVGSSKIKRSPITAHFGPPIMPLPKERRGSLKEERERIRVTLQNELERMEKESIG</sequence>
<keyword evidence="5" id="KW-1185">Reference proteome</keyword>
<accession>A0A6L5YAM9</accession>
<evidence type="ECO:0000256" key="2">
    <source>
        <dbReference type="ARBA" id="ARBA00023315"/>
    </source>
</evidence>
<keyword evidence="1 4" id="KW-0808">Transferase</keyword>
<dbReference type="PANTHER" id="PTHR10434">
    <property type="entry name" value="1-ACYL-SN-GLYCEROL-3-PHOSPHATE ACYLTRANSFERASE"/>
    <property type="match status" value="1"/>
</dbReference>
<dbReference type="InterPro" id="IPR002123">
    <property type="entry name" value="Plipid/glycerol_acylTrfase"/>
</dbReference>
<dbReference type="Pfam" id="PF01553">
    <property type="entry name" value="Acyltransferase"/>
    <property type="match status" value="1"/>
</dbReference>
<dbReference type="SMART" id="SM00563">
    <property type="entry name" value="PlsC"/>
    <property type="match status" value="1"/>
</dbReference>
<dbReference type="CDD" id="cd07989">
    <property type="entry name" value="LPLAT_AGPAT-like"/>
    <property type="match status" value="1"/>
</dbReference>
<dbReference type="Proteomes" id="UP000473699">
    <property type="component" value="Unassembled WGS sequence"/>
</dbReference>
<dbReference type="EMBL" id="VUNH01000001">
    <property type="protein sequence ID" value="MST54537.1"/>
    <property type="molecule type" value="Genomic_DNA"/>
</dbReference>